<keyword evidence="3" id="KW-1185">Reference proteome</keyword>
<evidence type="ECO:0000313" key="3">
    <source>
        <dbReference type="Proteomes" id="UP000283734"/>
    </source>
</evidence>
<dbReference type="Pfam" id="PF07963">
    <property type="entry name" value="N_methyl"/>
    <property type="match status" value="1"/>
</dbReference>
<evidence type="ECO:0000259" key="1">
    <source>
        <dbReference type="Pfam" id="PF22150"/>
    </source>
</evidence>
<dbReference type="InterPro" id="IPR012902">
    <property type="entry name" value="N_methyl_site"/>
</dbReference>
<gene>
    <name evidence="2" type="primary">pilV</name>
    <name evidence="2" type="ORF">D4A39_15965</name>
</gene>
<feature type="domain" description="Type IV pilin Tt1218-like" evidence="1">
    <location>
        <begin position="38"/>
        <end position="112"/>
    </location>
</feature>
<reference evidence="2 3" key="1">
    <citation type="submission" date="2018-09" db="EMBL/GenBank/DDBJ databases">
        <title>Alcanivorax profundi sp. nov., isolated from 1000 m-depth seawater of the Mariana Trench.</title>
        <authorList>
            <person name="Liu J."/>
        </authorList>
    </citation>
    <scope>NUCLEOTIDE SEQUENCE [LARGE SCALE GENOMIC DNA]</scope>
    <source>
        <strain evidence="2 3">MTEO17</strain>
    </source>
</reference>
<proteinExistence type="predicted"/>
<comment type="caution">
    <text evidence="2">The sequence shown here is derived from an EMBL/GenBank/DDBJ whole genome shotgun (WGS) entry which is preliminary data.</text>
</comment>
<dbReference type="EMBL" id="QYYA01000007">
    <property type="protein sequence ID" value="RJG15965.1"/>
    <property type="molecule type" value="Genomic_DNA"/>
</dbReference>
<dbReference type="InterPro" id="IPR054402">
    <property type="entry name" value="Tt1218-like_dom"/>
</dbReference>
<accession>A0A418XTI7</accession>
<dbReference type="AlphaFoldDB" id="A0A418XTI7"/>
<dbReference type="NCBIfam" id="TIGR02523">
    <property type="entry name" value="type_IV_pilV"/>
    <property type="match status" value="1"/>
</dbReference>
<dbReference type="Pfam" id="PF22150">
    <property type="entry name" value="Tt1218-like"/>
    <property type="match status" value="1"/>
</dbReference>
<dbReference type="InterPro" id="IPR013362">
    <property type="entry name" value="Pilus_4_PilV"/>
</dbReference>
<organism evidence="2 3">
    <name type="scientific">Alcanivorax profundi</name>
    <dbReference type="NCBI Taxonomy" id="2338368"/>
    <lineage>
        <taxon>Bacteria</taxon>
        <taxon>Pseudomonadati</taxon>
        <taxon>Pseudomonadota</taxon>
        <taxon>Gammaproteobacteria</taxon>
        <taxon>Oceanospirillales</taxon>
        <taxon>Alcanivoracaceae</taxon>
        <taxon>Alcanivorax</taxon>
    </lineage>
</organism>
<name>A0A418XTI7_9GAMM</name>
<dbReference type="RefSeq" id="WP_022986423.1">
    <property type="nucleotide sequence ID" value="NZ_CAXGPP010000007.1"/>
</dbReference>
<dbReference type="OrthoDB" id="6078460at2"/>
<sequence>MKTMMKRQRFSVQKGIGLVEILVALLILAIGVLGYAGLQLAALKGAEEANNRSQATLIGQDALERIESNRAEVATYLDPDSWPNATVNPGGDPETGCQANDCTSEQMATLDIDQLAWLAGNQLPNGRVRVSQCNGNTMSCVVVSWGKMAPADCLTADGINVDESATCVVLEVSR</sequence>
<protein>
    <submittedName>
        <fullName evidence="2">Type IV pilus modification protein PilV</fullName>
    </submittedName>
</protein>
<dbReference type="Proteomes" id="UP000283734">
    <property type="component" value="Unassembled WGS sequence"/>
</dbReference>
<evidence type="ECO:0000313" key="2">
    <source>
        <dbReference type="EMBL" id="RJG15965.1"/>
    </source>
</evidence>